<dbReference type="PANTHER" id="PTHR43963:SF6">
    <property type="entry name" value="CHAIN DEHYDROGENASE FAMILY PROTEIN, PUTATIVE (AFU_ORTHOLOGUE AFUA_3G15350)-RELATED"/>
    <property type="match status" value="1"/>
</dbReference>
<dbReference type="PANTHER" id="PTHR43963">
    <property type="entry name" value="CARBONYL REDUCTASE 1-RELATED"/>
    <property type="match status" value="1"/>
</dbReference>
<evidence type="ECO:0008006" key="7">
    <source>
        <dbReference type="Google" id="ProtNLM"/>
    </source>
</evidence>
<dbReference type="GeneID" id="89923194"/>
<dbReference type="PRINTS" id="PR00081">
    <property type="entry name" value="GDHRDH"/>
</dbReference>
<dbReference type="AlphaFoldDB" id="A0AAV9PMP2"/>
<gene>
    <name evidence="5" type="ORF">LTR77_001847</name>
</gene>
<dbReference type="RefSeq" id="XP_064663433.1">
    <property type="nucleotide sequence ID" value="XM_064799106.1"/>
</dbReference>
<keyword evidence="3" id="KW-0560">Oxidoreductase</keyword>
<evidence type="ECO:0000256" key="1">
    <source>
        <dbReference type="ARBA" id="ARBA00006484"/>
    </source>
</evidence>
<comment type="similarity">
    <text evidence="1 4">Belongs to the short-chain dehydrogenases/reductases (SDR) family.</text>
</comment>
<name>A0AAV9PMP2_9PEZI</name>
<dbReference type="EMBL" id="JAVRRT010000002">
    <property type="protein sequence ID" value="KAK5174764.1"/>
    <property type="molecule type" value="Genomic_DNA"/>
</dbReference>
<protein>
    <recommendedName>
        <fullName evidence="7">NAD(P)-binding protein</fullName>
    </recommendedName>
</protein>
<keyword evidence="6" id="KW-1185">Reference proteome</keyword>
<sequence length="292" mass="31610">MPPNPKTIVVTGANRGIGLAICRLLLSKSTQRNQPLRLWATSRAGKTLDLDPGSQHEIHYPQLDISSSSSIASLASQIREEIPNGRLDVLINNAGVNLDNEYGPENARRTLEVNCWGTLEMCRTFLPLLKGKGLSGEGGKGEKSRIVTLSSVASSLNAYSPDLQTRFRSASTSLTLDDLSTLSSQYLHAVSTHSEETSGFGPPGRSYSFSKALVNAFTLILARENPDVLINCCCPGWVATEMGKLIGKPPKREEDGAKIPVRLAVGDIWGVTGGYWANGSVRSKEEGELREW</sequence>
<keyword evidence="2" id="KW-0521">NADP</keyword>
<dbReference type="Gene3D" id="3.40.50.720">
    <property type="entry name" value="NAD(P)-binding Rossmann-like Domain"/>
    <property type="match status" value="1"/>
</dbReference>
<dbReference type="Proteomes" id="UP001337655">
    <property type="component" value="Unassembled WGS sequence"/>
</dbReference>
<comment type="caution">
    <text evidence="5">The sequence shown here is derived from an EMBL/GenBank/DDBJ whole genome shotgun (WGS) entry which is preliminary data.</text>
</comment>
<dbReference type="SUPFAM" id="SSF51735">
    <property type="entry name" value="NAD(P)-binding Rossmann-fold domains"/>
    <property type="match status" value="1"/>
</dbReference>
<evidence type="ECO:0000313" key="6">
    <source>
        <dbReference type="Proteomes" id="UP001337655"/>
    </source>
</evidence>
<evidence type="ECO:0000313" key="5">
    <source>
        <dbReference type="EMBL" id="KAK5174764.1"/>
    </source>
</evidence>
<accession>A0AAV9PMP2</accession>
<proteinExistence type="inferred from homology"/>
<evidence type="ECO:0000256" key="4">
    <source>
        <dbReference type="RuleBase" id="RU000363"/>
    </source>
</evidence>
<dbReference type="InterPro" id="IPR036291">
    <property type="entry name" value="NAD(P)-bd_dom_sf"/>
</dbReference>
<evidence type="ECO:0000256" key="3">
    <source>
        <dbReference type="ARBA" id="ARBA00023002"/>
    </source>
</evidence>
<dbReference type="PRINTS" id="PR00080">
    <property type="entry name" value="SDRFAMILY"/>
</dbReference>
<dbReference type="Pfam" id="PF00106">
    <property type="entry name" value="adh_short"/>
    <property type="match status" value="1"/>
</dbReference>
<organism evidence="5 6">
    <name type="scientific">Saxophila tyrrhenica</name>
    <dbReference type="NCBI Taxonomy" id="1690608"/>
    <lineage>
        <taxon>Eukaryota</taxon>
        <taxon>Fungi</taxon>
        <taxon>Dikarya</taxon>
        <taxon>Ascomycota</taxon>
        <taxon>Pezizomycotina</taxon>
        <taxon>Dothideomycetes</taxon>
        <taxon>Dothideomycetidae</taxon>
        <taxon>Mycosphaerellales</taxon>
        <taxon>Extremaceae</taxon>
        <taxon>Saxophila</taxon>
    </lineage>
</organism>
<dbReference type="GO" id="GO:0016491">
    <property type="term" value="F:oxidoreductase activity"/>
    <property type="evidence" value="ECO:0007669"/>
    <property type="project" value="UniProtKB-KW"/>
</dbReference>
<dbReference type="InterPro" id="IPR002347">
    <property type="entry name" value="SDR_fam"/>
</dbReference>
<evidence type="ECO:0000256" key="2">
    <source>
        <dbReference type="ARBA" id="ARBA00022857"/>
    </source>
</evidence>
<reference evidence="5 6" key="1">
    <citation type="submission" date="2023-08" db="EMBL/GenBank/DDBJ databases">
        <title>Black Yeasts Isolated from many extreme environments.</title>
        <authorList>
            <person name="Coleine C."/>
            <person name="Stajich J.E."/>
            <person name="Selbmann L."/>
        </authorList>
    </citation>
    <scope>NUCLEOTIDE SEQUENCE [LARGE SCALE GENOMIC DNA]</scope>
    <source>
        <strain evidence="5 6">CCFEE 5935</strain>
    </source>
</reference>